<accession>A0A9W6EUB3</accession>
<feature type="signal peptide" evidence="1">
    <location>
        <begin position="1"/>
        <end position="19"/>
    </location>
</feature>
<protein>
    <recommendedName>
        <fullName evidence="4">Tetratricopeptide repeat-containing protein</fullName>
    </recommendedName>
</protein>
<sequence>MKKLALIIVFFAVTFMSNAQTNSDLLAHYKKFYAQMKIQGDLQGSINALTHLQVLAPSQAQRDTLAYYYLSGNQYAQALYVLGDAKDDNASNLAIEVKAVAFKSLNMNEQSLEQYEILFKKNPTVYIAYEMADLKTQLGKFNESLQSVEYGLSNVKDTDKIPFYETQQPYEVAAKAAFLYQKAIAQFSLNQEDFDTPLKTLTDAINVAPNFALAKNIKQALLQKKAGVN</sequence>
<organism evidence="2 3">
    <name type="scientific">Neptunitalea chrysea</name>
    <dbReference type="NCBI Taxonomy" id="1647581"/>
    <lineage>
        <taxon>Bacteria</taxon>
        <taxon>Pseudomonadati</taxon>
        <taxon>Bacteroidota</taxon>
        <taxon>Flavobacteriia</taxon>
        <taxon>Flavobacteriales</taxon>
        <taxon>Flavobacteriaceae</taxon>
        <taxon>Neptunitalea</taxon>
    </lineage>
</organism>
<name>A0A9W6EUB3_9FLAO</name>
<keyword evidence="1" id="KW-0732">Signal</keyword>
<evidence type="ECO:0000313" key="3">
    <source>
        <dbReference type="Proteomes" id="UP001143545"/>
    </source>
</evidence>
<proteinExistence type="predicted"/>
<keyword evidence="3" id="KW-1185">Reference proteome</keyword>
<evidence type="ECO:0008006" key="4">
    <source>
        <dbReference type="Google" id="ProtNLM"/>
    </source>
</evidence>
<dbReference type="EMBL" id="BRVP01000003">
    <property type="protein sequence ID" value="GLB51486.1"/>
    <property type="molecule type" value="Genomic_DNA"/>
</dbReference>
<gene>
    <name evidence="2" type="ORF">NBRC110019_05250</name>
</gene>
<dbReference type="Proteomes" id="UP001143545">
    <property type="component" value="Unassembled WGS sequence"/>
</dbReference>
<comment type="caution">
    <text evidence="2">The sequence shown here is derived from an EMBL/GenBank/DDBJ whole genome shotgun (WGS) entry which is preliminary data.</text>
</comment>
<reference evidence="2" key="1">
    <citation type="submission" date="2022-07" db="EMBL/GenBank/DDBJ databases">
        <title>Taxonomy of Novel Oxalotrophic and Methylotrophic Bacteria.</title>
        <authorList>
            <person name="Sahin N."/>
            <person name="Tani A."/>
        </authorList>
    </citation>
    <scope>NUCLEOTIDE SEQUENCE</scope>
    <source>
        <strain evidence="2">AM327</strain>
    </source>
</reference>
<evidence type="ECO:0000313" key="2">
    <source>
        <dbReference type="EMBL" id="GLB51486.1"/>
    </source>
</evidence>
<dbReference type="RefSeq" id="WP_281752067.1">
    <property type="nucleotide sequence ID" value="NZ_BRVP01000003.1"/>
</dbReference>
<dbReference type="InterPro" id="IPR011990">
    <property type="entry name" value="TPR-like_helical_dom_sf"/>
</dbReference>
<dbReference type="SUPFAM" id="SSF48452">
    <property type="entry name" value="TPR-like"/>
    <property type="match status" value="1"/>
</dbReference>
<feature type="chain" id="PRO_5040883289" description="Tetratricopeptide repeat-containing protein" evidence="1">
    <location>
        <begin position="20"/>
        <end position="229"/>
    </location>
</feature>
<evidence type="ECO:0000256" key="1">
    <source>
        <dbReference type="SAM" id="SignalP"/>
    </source>
</evidence>
<dbReference type="AlphaFoldDB" id="A0A9W6EUB3"/>